<keyword evidence="2" id="KW-1185">Reference proteome</keyword>
<evidence type="ECO:0008006" key="3">
    <source>
        <dbReference type="Google" id="ProtNLM"/>
    </source>
</evidence>
<reference evidence="1 2" key="1">
    <citation type="submission" date="2023-03" db="EMBL/GenBank/DDBJ databases">
        <title>WGS of Gossypium arboreum.</title>
        <authorList>
            <person name="Yu D."/>
        </authorList>
    </citation>
    <scope>NUCLEOTIDE SEQUENCE [LARGE SCALE GENOMIC DNA]</scope>
    <source>
        <tissue evidence="1">Leaf</tissue>
    </source>
</reference>
<comment type="caution">
    <text evidence="1">The sequence shown here is derived from an EMBL/GenBank/DDBJ whole genome shotgun (WGS) entry which is preliminary data.</text>
</comment>
<gene>
    <name evidence="1" type="ORF">PVK06_031606</name>
</gene>
<evidence type="ECO:0000313" key="2">
    <source>
        <dbReference type="Proteomes" id="UP001358586"/>
    </source>
</evidence>
<evidence type="ECO:0000313" key="1">
    <source>
        <dbReference type="EMBL" id="KAK5803957.1"/>
    </source>
</evidence>
<dbReference type="Proteomes" id="UP001358586">
    <property type="component" value="Chromosome 9"/>
</dbReference>
<organism evidence="1 2">
    <name type="scientific">Gossypium arboreum</name>
    <name type="common">Tree cotton</name>
    <name type="synonym">Gossypium nanking</name>
    <dbReference type="NCBI Taxonomy" id="29729"/>
    <lineage>
        <taxon>Eukaryota</taxon>
        <taxon>Viridiplantae</taxon>
        <taxon>Streptophyta</taxon>
        <taxon>Embryophyta</taxon>
        <taxon>Tracheophyta</taxon>
        <taxon>Spermatophyta</taxon>
        <taxon>Magnoliopsida</taxon>
        <taxon>eudicotyledons</taxon>
        <taxon>Gunneridae</taxon>
        <taxon>Pentapetalae</taxon>
        <taxon>rosids</taxon>
        <taxon>malvids</taxon>
        <taxon>Malvales</taxon>
        <taxon>Malvaceae</taxon>
        <taxon>Malvoideae</taxon>
        <taxon>Gossypium</taxon>
    </lineage>
</organism>
<name>A0ABR0NRG2_GOSAR</name>
<accession>A0ABR0NRG2</accession>
<proteinExistence type="predicted"/>
<dbReference type="EMBL" id="JARKNE010000009">
    <property type="protein sequence ID" value="KAK5803957.1"/>
    <property type="molecule type" value="Genomic_DNA"/>
</dbReference>
<sequence>MGWTKLNADVAFQFQTPRGLQRDRTGDGQVIVETDNKGVVQMLSANAHESNNQALARRIMVRNEEDEQGLVAVSLTARPGTLTSETIDKCLNATSLASWEGLTTLAAASSSVTRTITRDSSMAHFLSMDFMHHHTNCTKIT</sequence>
<protein>
    <recommendedName>
        <fullName evidence="3">RNase H type-1 domain-containing protein</fullName>
    </recommendedName>
</protein>